<evidence type="ECO:0000256" key="7">
    <source>
        <dbReference type="RuleBase" id="RU003812"/>
    </source>
</evidence>
<accession>A0ABZ2Y2W0</accession>
<evidence type="ECO:0000313" key="10">
    <source>
        <dbReference type="Proteomes" id="UP001623232"/>
    </source>
</evidence>
<keyword evidence="2 6" id="KW-0436">Ligase</keyword>
<dbReference type="InterPro" id="IPR022310">
    <property type="entry name" value="NAD/GMP_synthase"/>
</dbReference>
<dbReference type="Proteomes" id="UP001623232">
    <property type="component" value="Plasmid unnamed4"/>
</dbReference>
<dbReference type="PANTHER" id="PTHR23090:SF9">
    <property type="entry name" value="GLUTAMINE-DEPENDENT NAD(+) SYNTHETASE"/>
    <property type="match status" value="1"/>
</dbReference>
<evidence type="ECO:0000256" key="2">
    <source>
        <dbReference type="ARBA" id="ARBA00022598"/>
    </source>
</evidence>
<dbReference type="GO" id="GO:0008795">
    <property type="term" value="F:NAD+ synthase activity"/>
    <property type="evidence" value="ECO:0007669"/>
    <property type="project" value="UniProtKB-EC"/>
</dbReference>
<dbReference type="NCBIfam" id="TIGR00552">
    <property type="entry name" value="nadE"/>
    <property type="match status" value="1"/>
</dbReference>
<comment type="similarity">
    <text evidence="6">Belongs to the NAD synthetase family.</text>
</comment>
<dbReference type="InterPro" id="IPR003694">
    <property type="entry name" value="NAD_synthase"/>
</dbReference>
<feature type="domain" description="NAD/GMP synthase" evidence="8">
    <location>
        <begin position="29"/>
        <end position="236"/>
    </location>
</feature>
<proteinExistence type="inferred from homology"/>
<evidence type="ECO:0000256" key="4">
    <source>
        <dbReference type="ARBA" id="ARBA00022840"/>
    </source>
</evidence>
<dbReference type="EMBL" id="CP123585">
    <property type="protein sequence ID" value="WZK91251.1"/>
    <property type="molecule type" value="Genomic_DNA"/>
</dbReference>
<evidence type="ECO:0000256" key="6">
    <source>
        <dbReference type="RuleBase" id="RU003811"/>
    </source>
</evidence>
<keyword evidence="3 6" id="KW-0547">Nucleotide-binding</keyword>
<keyword evidence="10" id="KW-1185">Reference proteome</keyword>
<evidence type="ECO:0000256" key="3">
    <source>
        <dbReference type="ARBA" id="ARBA00022741"/>
    </source>
</evidence>
<comment type="catalytic activity">
    <reaction evidence="7">
        <text>deamido-NAD(+) + NH4(+) + ATP = AMP + diphosphate + NAD(+) + H(+)</text>
        <dbReference type="Rhea" id="RHEA:21188"/>
        <dbReference type="ChEBI" id="CHEBI:15378"/>
        <dbReference type="ChEBI" id="CHEBI:28938"/>
        <dbReference type="ChEBI" id="CHEBI:30616"/>
        <dbReference type="ChEBI" id="CHEBI:33019"/>
        <dbReference type="ChEBI" id="CHEBI:57540"/>
        <dbReference type="ChEBI" id="CHEBI:58437"/>
        <dbReference type="ChEBI" id="CHEBI:456215"/>
        <dbReference type="EC" id="6.3.1.5"/>
    </reaction>
</comment>
<protein>
    <recommendedName>
        <fullName evidence="7">NH(3)-dependent NAD(+) synthetase</fullName>
        <ecNumber evidence="7">6.3.1.5</ecNumber>
    </recommendedName>
</protein>
<dbReference type="Gene3D" id="3.40.50.620">
    <property type="entry name" value="HUPs"/>
    <property type="match status" value="1"/>
</dbReference>
<sequence length="306" mass="33926">MSDWFAQTFQSQIESGVFAQPLVLRQDLNVLIDKVRDYGKASGLSTVIIGMSGGVDSALTAALFREAGWRVVGYTMPILQNPAETERGVEACRSLGIEHAQIDLTDQYRSMVQALQPVDQSLSNAESRAARIRHGNIRARLRMITLYNQAHSLRGLVASTDNFSELSAGFWTINGDVGDLAPVQSLMKSWEVPWMAREIGVPETIWRAKPTDGLGIDDGDEAQIGATYLQWDIAVRALMKLFADTVAPGTDKWSEALDATHDHAACRILETVETRLRATRFKRAGSQMLAHPREPRFEWLTRVDAA</sequence>
<gene>
    <name evidence="9" type="primary">nadE</name>
    <name evidence="9" type="ORF">QEZ52_20925</name>
</gene>
<dbReference type="PANTHER" id="PTHR23090">
    <property type="entry name" value="NH 3 /GLUTAMINE-DEPENDENT NAD + SYNTHETASE"/>
    <property type="match status" value="1"/>
</dbReference>
<geneLocation type="plasmid" evidence="9 10">
    <name>unnamed4</name>
</geneLocation>
<organism evidence="9 10">
    <name type="scientific">Aliisedimentitalea scapharcae</name>
    <dbReference type="NCBI Taxonomy" id="1524259"/>
    <lineage>
        <taxon>Bacteria</taxon>
        <taxon>Pseudomonadati</taxon>
        <taxon>Pseudomonadota</taxon>
        <taxon>Alphaproteobacteria</taxon>
        <taxon>Rhodobacterales</taxon>
        <taxon>Roseobacteraceae</taxon>
        <taxon>Aliisedimentitalea</taxon>
    </lineage>
</organism>
<dbReference type="CDD" id="cd00553">
    <property type="entry name" value="NAD_synthase"/>
    <property type="match status" value="1"/>
</dbReference>
<dbReference type="RefSeq" id="WP_406651270.1">
    <property type="nucleotide sequence ID" value="NZ_CP123585.1"/>
</dbReference>
<evidence type="ECO:0000313" key="9">
    <source>
        <dbReference type="EMBL" id="WZK91251.1"/>
    </source>
</evidence>
<evidence type="ECO:0000259" key="8">
    <source>
        <dbReference type="Pfam" id="PF02540"/>
    </source>
</evidence>
<dbReference type="SUPFAM" id="SSF52402">
    <property type="entry name" value="Adenine nucleotide alpha hydrolases-like"/>
    <property type="match status" value="1"/>
</dbReference>
<evidence type="ECO:0000256" key="1">
    <source>
        <dbReference type="ARBA" id="ARBA00004790"/>
    </source>
</evidence>
<name>A0ABZ2Y2W0_9RHOB</name>
<keyword evidence="5 6" id="KW-0520">NAD</keyword>
<comment type="pathway">
    <text evidence="1">Cofactor biosynthesis; NAD(+) biosynthesis.</text>
</comment>
<keyword evidence="9" id="KW-0614">Plasmid</keyword>
<evidence type="ECO:0000256" key="5">
    <source>
        <dbReference type="ARBA" id="ARBA00023027"/>
    </source>
</evidence>
<keyword evidence="4 6" id="KW-0067">ATP-binding</keyword>
<dbReference type="InterPro" id="IPR014729">
    <property type="entry name" value="Rossmann-like_a/b/a_fold"/>
</dbReference>
<dbReference type="EC" id="6.3.1.5" evidence="7"/>
<reference evidence="9 10" key="1">
    <citation type="submission" date="2023-04" db="EMBL/GenBank/DDBJ databases">
        <title>Complete genome sequence of Alisedimentitalea scapharcae.</title>
        <authorList>
            <person name="Rong J.-C."/>
            <person name="Yi M.-L."/>
            <person name="Zhao Q."/>
        </authorList>
    </citation>
    <scope>NUCLEOTIDE SEQUENCE [LARGE SCALE GENOMIC DNA]</scope>
    <source>
        <strain evidence="9 10">KCTC 42119</strain>
        <plasmid evidence="9 10">unnamed4</plasmid>
    </source>
</reference>
<dbReference type="Pfam" id="PF02540">
    <property type="entry name" value="NAD_synthase"/>
    <property type="match status" value="1"/>
</dbReference>